<sequence length="156" mass="17642">MSGAGKSTAARRLALAEGIPFHEMDALAIGPGWSTPTRFAEDVAALAAGDRWVVDSWAPAEVRGLLWSRADTIVWLDYPQWVVLPRLLRRSLHRSWTREPLFGGNVERWRDWLLPGHPFWHALTTFGRRRLAIADLAAAAPHARLVRVRRPAELPW</sequence>
<accession>A0A3L8P212</accession>
<dbReference type="EMBL" id="RDBE01000007">
    <property type="protein sequence ID" value="RLV49091.1"/>
    <property type="molecule type" value="Genomic_DNA"/>
</dbReference>
<protein>
    <submittedName>
        <fullName evidence="1">Adenylate kinase</fullName>
    </submittedName>
</protein>
<evidence type="ECO:0000313" key="1">
    <source>
        <dbReference type="EMBL" id="RLV49091.1"/>
    </source>
</evidence>
<keyword evidence="2" id="KW-1185">Reference proteome</keyword>
<organism evidence="1 2">
    <name type="scientific">Nocardioides mangrovicus</name>
    <dbReference type="NCBI Taxonomy" id="2478913"/>
    <lineage>
        <taxon>Bacteria</taxon>
        <taxon>Bacillati</taxon>
        <taxon>Actinomycetota</taxon>
        <taxon>Actinomycetes</taxon>
        <taxon>Propionibacteriales</taxon>
        <taxon>Nocardioidaceae</taxon>
        <taxon>Nocardioides</taxon>
    </lineage>
</organism>
<keyword evidence="1" id="KW-0418">Kinase</keyword>
<dbReference type="InterPro" id="IPR027417">
    <property type="entry name" value="P-loop_NTPase"/>
</dbReference>
<dbReference type="GO" id="GO:0016301">
    <property type="term" value="F:kinase activity"/>
    <property type="evidence" value="ECO:0007669"/>
    <property type="project" value="UniProtKB-KW"/>
</dbReference>
<keyword evidence="1" id="KW-0808">Transferase</keyword>
<name>A0A3L8P212_9ACTN</name>
<dbReference type="PANTHER" id="PTHR37816">
    <property type="entry name" value="YALI0E33011P"/>
    <property type="match status" value="1"/>
</dbReference>
<dbReference type="Proteomes" id="UP000281708">
    <property type="component" value="Unassembled WGS sequence"/>
</dbReference>
<proteinExistence type="predicted"/>
<dbReference type="InterPro" id="IPR052922">
    <property type="entry name" value="Cytidylate_Kinase-2"/>
</dbReference>
<gene>
    <name evidence="1" type="ORF">D9V37_10995</name>
</gene>
<reference evidence="1 2" key="1">
    <citation type="submission" date="2018-10" db="EMBL/GenBank/DDBJ databases">
        <title>Marmoricola sp. 4Q3S-7 whole genome shotgun sequence.</title>
        <authorList>
            <person name="Li F."/>
        </authorList>
    </citation>
    <scope>NUCLEOTIDE SEQUENCE [LARGE SCALE GENOMIC DNA]</scope>
    <source>
        <strain evidence="1 2">4Q3S-7</strain>
    </source>
</reference>
<dbReference type="PANTHER" id="PTHR37816:SF1">
    <property type="entry name" value="TOXIN"/>
    <property type="match status" value="1"/>
</dbReference>
<dbReference type="AlphaFoldDB" id="A0A3L8P212"/>
<comment type="caution">
    <text evidence="1">The sequence shown here is derived from an EMBL/GenBank/DDBJ whole genome shotgun (WGS) entry which is preliminary data.</text>
</comment>
<dbReference type="SUPFAM" id="SSF52540">
    <property type="entry name" value="P-loop containing nucleoside triphosphate hydrolases"/>
    <property type="match status" value="1"/>
</dbReference>
<evidence type="ECO:0000313" key="2">
    <source>
        <dbReference type="Proteomes" id="UP000281708"/>
    </source>
</evidence>
<dbReference type="Gene3D" id="3.40.50.300">
    <property type="entry name" value="P-loop containing nucleotide triphosphate hydrolases"/>
    <property type="match status" value="1"/>
</dbReference>